<dbReference type="EMBL" id="JBFPER010000001">
    <property type="protein sequence ID" value="MEX0380559.1"/>
    <property type="molecule type" value="Genomic_DNA"/>
</dbReference>
<keyword evidence="2" id="KW-0378">Hydrolase</keyword>
<gene>
    <name evidence="2" type="ORF">AB3K24_04255</name>
</gene>
<feature type="domain" description="SGNH hydrolase-type esterase" evidence="1">
    <location>
        <begin position="126"/>
        <end position="248"/>
    </location>
</feature>
<dbReference type="InterPro" id="IPR037461">
    <property type="entry name" value="CtCE2-like_dom"/>
</dbReference>
<evidence type="ECO:0000313" key="2">
    <source>
        <dbReference type="EMBL" id="MEX0380559.1"/>
    </source>
</evidence>
<keyword evidence="3" id="KW-1185">Reference proteome</keyword>
<dbReference type="Pfam" id="PF13472">
    <property type="entry name" value="Lipase_GDSL_2"/>
    <property type="match status" value="1"/>
</dbReference>
<name>A0ABV3S275_9LACO</name>
<dbReference type="Proteomes" id="UP001556617">
    <property type="component" value="Unassembled WGS sequence"/>
</dbReference>
<dbReference type="InterPro" id="IPR013830">
    <property type="entry name" value="SGNH_hydro"/>
</dbReference>
<dbReference type="Gene3D" id="3.40.50.1110">
    <property type="entry name" value="SGNH hydrolase"/>
    <property type="match status" value="1"/>
</dbReference>
<protein>
    <submittedName>
        <fullName evidence="2">SGNH/GDSL hydrolase family protein</fullName>
    </submittedName>
</protein>
<organism evidence="2 3">
    <name type="scientific">Leuconostoc aquikimchii</name>
    <dbReference type="NCBI Taxonomy" id="3236804"/>
    <lineage>
        <taxon>Bacteria</taxon>
        <taxon>Bacillati</taxon>
        <taxon>Bacillota</taxon>
        <taxon>Bacilli</taxon>
        <taxon>Lactobacillales</taxon>
        <taxon>Lactobacillaceae</taxon>
        <taxon>Leuconostoc</taxon>
    </lineage>
</organism>
<proteinExistence type="predicted"/>
<evidence type="ECO:0000313" key="3">
    <source>
        <dbReference type="Proteomes" id="UP001556617"/>
    </source>
</evidence>
<comment type="caution">
    <text evidence="2">The sequence shown here is derived from an EMBL/GenBank/DDBJ whole genome shotgun (WGS) entry which is preliminary data.</text>
</comment>
<dbReference type="RefSeq" id="WP_367973958.1">
    <property type="nucleotide sequence ID" value="NZ_JBFPEQ010000001.1"/>
</dbReference>
<dbReference type="InterPro" id="IPR036514">
    <property type="entry name" value="SGNH_hydro_sf"/>
</dbReference>
<dbReference type="GO" id="GO:0016787">
    <property type="term" value="F:hydrolase activity"/>
    <property type="evidence" value="ECO:0007669"/>
    <property type="project" value="UniProtKB-KW"/>
</dbReference>
<sequence>MKTVNIKPLLSPEWGISGETFVATQFGACIEFKTTDVTKIQLNFITDDQALSFAVKVNQENWQTVAVLEQKLMLSIPTKFAHVRIMLRSVGTDSMALWRQTVSLSTMLIDSGVVDQVPHDVPYITFIGDSITAGEAMAQDGNHPELSYPLLVAEALDKPLNRIAYGGTGLTASAPFQEPSAITALWQVASAIERQRVLTDLVIVNYGTNDFNYHATPEAFAFGLRIYLLELIKRFHAAKIILMVPFNGAFKDVYQTEIKRFDNFKIMITDDWPVSNLRVHPLISEHQQIAEYILRGI</sequence>
<evidence type="ECO:0000259" key="1">
    <source>
        <dbReference type="Pfam" id="PF13472"/>
    </source>
</evidence>
<dbReference type="CDD" id="cd01831">
    <property type="entry name" value="Endoglucanase_E_like"/>
    <property type="match status" value="1"/>
</dbReference>
<accession>A0ABV3S275</accession>
<reference evidence="2 3" key="1">
    <citation type="submission" date="2024-07" db="EMBL/GenBank/DDBJ databases">
        <authorList>
            <person name="Yun M."/>
        </authorList>
    </citation>
    <scope>NUCLEOTIDE SEQUENCE [LARGE SCALE GENOMIC DNA]</scope>
    <source>
        <strain evidence="2 3">MS01</strain>
    </source>
</reference>
<dbReference type="SUPFAM" id="SSF52266">
    <property type="entry name" value="SGNH hydrolase"/>
    <property type="match status" value="1"/>
</dbReference>